<keyword evidence="3" id="KW-1185">Reference proteome</keyword>
<dbReference type="AlphaFoldDB" id="A0A9X1NGQ0"/>
<feature type="transmembrane region" description="Helical" evidence="1">
    <location>
        <begin position="122"/>
        <end position="142"/>
    </location>
</feature>
<keyword evidence="1" id="KW-0812">Transmembrane</keyword>
<protein>
    <submittedName>
        <fullName evidence="2">DUF3180 domain-containing protein</fullName>
    </submittedName>
</protein>
<keyword evidence="1" id="KW-0472">Membrane</keyword>
<evidence type="ECO:0000256" key="1">
    <source>
        <dbReference type="SAM" id="Phobius"/>
    </source>
</evidence>
<feature type="transmembrane region" description="Helical" evidence="1">
    <location>
        <begin position="36"/>
        <end position="59"/>
    </location>
</feature>
<sequence>MKGAKLGTTLLIGVVSTAVCWVLLDTWTGQGHQAPPLPWTAVAGLVVLVLVMIAAGLPMRRWQRTAPAERSGVRRPIDPLVAARTAVLAKAAAYGGALILGWYLGQGLVLLPDLLGDRLTRFVTALVAAAGALALSVAGFVVQRWCRVPPDDEDQPRDPSER</sequence>
<dbReference type="EMBL" id="JAJOMB010000010">
    <property type="protein sequence ID" value="MCD5313204.1"/>
    <property type="molecule type" value="Genomic_DNA"/>
</dbReference>
<organism evidence="2 3">
    <name type="scientific">Kineosporia babensis</name>
    <dbReference type="NCBI Taxonomy" id="499548"/>
    <lineage>
        <taxon>Bacteria</taxon>
        <taxon>Bacillati</taxon>
        <taxon>Actinomycetota</taxon>
        <taxon>Actinomycetes</taxon>
        <taxon>Kineosporiales</taxon>
        <taxon>Kineosporiaceae</taxon>
        <taxon>Kineosporia</taxon>
    </lineage>
</organism>
<evidence type="ECO:0000313" key="2">
    <source>
        <dbReference type="EMBL" id="MCD5313204.1"/>
    </source>
</evidence>
<gene>
    <name evidence="2" type="ORF">LR394_20045</name>
</gene>
<dbReference type="RefSeq" id="WP_231444173.1">
    <property type="nucleotide sequence ID" value="NZ_JAJOMB010000010.1"/>
</dbReference>
<dbReference type="Pfam" id="PF11377">
    <property type="entry name" value="DUF3180"/>
    <property type="match status" value="1"/>
</dbReference>
<comment type="caution">
    <text evidence="2">The sequence shown here is derived from an EMBL/GenBank/DDBJ whole genome shotgun (WGS) entry which is preliminary data.</text>
</comment>
<feature type="transmembrane region" description="Helical" evidence="1">
    <location>
        <begin position="80"/>
        <end position="102"/>
    </location>
</feature>
<reference evidence="2" key="1">
    <citation type="submission" date="2021-11" db="EMBL/GenBank/DDBJ databases">
        <title>Streptomyces corallinus and Kineosporia corallina sp. nov., two new coral-derived marine actinobacteria.</title>
        <authorList>
            <person name="Buangrab K."/>
            <person name="Sutthacheep M."/>
            <person name="Yeemin T."/>
            <person name="Harunari E."/>
            <person name="Igarashi Y."/>
            <person name="Sripreechasak P."/>
            <person name="Kanchanasin P."/>
            <person name="Tanasupawat S."/>
            <person name="Phongsopitanun W."/>
        </authorList>
    </citation>
    <scope>NUCLEOTIDE SEQUENCE</scope>
    <source>
        <strain evidence="2">JCM 31032</strain>
    </source>
</reference>
<proteinExistence type="predicted"/>
<dbReference type="Proteomes" id="UP001138997">
    <property type="component" value="Unassembled WGS sequence"/>
</dbReference>
<evidence type="ECO:0000313" key="3">
    <source>
        <dbReference type="Proteomes" id="UP001138997"/>
    </source>
</evidence>
<keyword evidence="1" id="KW-1133">Transmembrane helix</keyword>
<name>A0A9X1NGQ0_9ACTN</name>
<feature type="transmembrane region" description="Helical" evidence="1">
    <location>
        <begin position="7"/>
        <end position="24"/>
    </location>
</feature>
<dbReference type="InterPro" id="IPR021517">
    <property type="entry name" value="DUF3180"/>
</dbReference>
<accession>A0A9X1NGQ0</accession>